<name>A0AAV4DGW5_9GAST</name>
<comment type="caution">
    <text evidence="2">The sequence shown here is derived from an EMBL/GenBank/DDBJ whole genome shotgun (WGS) entry which is preliminary data.</text>
</comment>
<proteinExistence type="predicted"/>
<feature type="compositionally biased region" description="Basic and acidic residues" evidence="1">
    <location>
        <begin position="121"/>
        <end position="130"/>
    </location>
</feature>
<evidence type="ECO:0000313" key="2">
    <source>
        <dbReference type="EMBL" id="GFO43298.1"/>
    </source>
</evidence>
<evidence type="ECO:0000256" key="1">
    <source>
        <dbReference type="SAM" id="MobiDB-lite"/>
    </source>
</evidence>
<keyword evidence="3" id="KW-1185">Reference proteome</keyword>
<feature type="compositionally biased region" description="Basic and acidic residues" evidence="1">
    <location>
        <begin position="168"/>
        <end position="181"/>
    </location>
</feature>
<evidence type="ECO:0000313" key="3">
    <source>
        <dbReference type="Proteomes" id="UP000735302"/>
    </source>
</evidence>
<dbReference type="Proteomes" id="UP000735302">
    <property type="component" value="Unassembled WGS sequence"/>
</dbReference>
<accession>A0AAV4DGW5</accession>
<dbReference type="EMBL" id="BLXT01007865">
    <property type="protein sequence ID" value="GFO43298.1"/>
    <property type="molecule type" value="Genomic_DNA"/>
</dbReference>
<reference evidence="2 3" key="1">
    <citation type="journal article" date="2021" name="Elife">
        <title>Chloroplast acquisition without the gene transfer in kleptoplastic sea slugs, Plakobranchus ocellatus.</title>
        <authorList>
            <person name="Maeda T."/>
            <person name="Takahashi S."/>
            <person name="Yoshida T."/>
            <person name="Shimamura S."/>
            <person name="Takaki Y."/>
            <person name="Nagai Y."/>
            <person name="Toyoda A."/>
            <person name="Suzuki Y."/>
            <person name="Arimoto A."/>
            <person name="Ishii H."/>
            <person name="Satoh N."/>
            <person name="Nishiyama T."/>
            <person name="Hasebe M."/>
            <person name="Maruyama T."/>
            <person name="Minagawa J."/>
            <person name="Obokata J."/>
            <person name="Shigenobu S."/>
        </authorList>
    </citation>
    <scope>NUCLEOTIDE SEQUENCE [LARGE SCALE GENOMIC DNA]</scope>
</reference>
<feature type="region of interest" description="Disordered" evidence="1">
    <location>
        <begin position="117"/>
        <end position="181"/>
    </location>
</feature>
<gene>
    <name evidence="2" type="ORF">PoB_006980300</name>
</gene>
<sequence length="181" mass="20473">MPAYDLIIKQKDVVLFTKFIDLYSVVLQIVEKDGRYFSLNNTRLQVCQWLETRGHLSTVQAETVPLTAVPEGIKRWMLAPPLVSEGCAAPGSHCHGGADNKMASSSSDSAEERVMTITYEPMERRPHNATDDFDDEDHSDSDDTDCDESDSSPDEFELRDQQHRRRRQSEESGHEEDASLL</sequence>
<feature type="compositionally biased region" description="Acidic residues" evidence="1">
    <location>
        <begin position="131"/>
        <end position="155"/>
    </location>
</feature>
<protein>
    <submittedName>
        <fullName evidence="2">Uncharacterized protein</fullName>
    </submittedName>
</protein>
<organism evidence="2 3">
    <name type="scientific">Plakobranchus ocellatus</name>
    <dbReference type="NCBI Taxonomy" id="259542"/>
    <lineage>
        <taxon>Eukaryota</taxon>
        <taxon>Metazoa</taxon>
        <taxon>Spiralia</taxon>
        <taxon>Lophotrochozoa</taxon>
        <taxon>Mollusca</taxon>
        <taxon>Gastropoda</taxon>
        <taxon>Heterobranchia</taxon>
        <taxon>Euthyneura</taxon>
        <taxon>Panpulmonata</taxon>
        <taxon>Sacoglossa</taxon>
        <taxon>Placobranchoidea</taxon>
        <taxon>Plakobranchidae</taxon>
        <taxon>Plakobranchus</taxon>
    </lineage>
</organism>
<dbReference type="AlphaFoldDB" id="A0AAV4DGW5"/>